<comment type="caution">
    <text evidence="1">The sequence shown here is derived from an EMBL/GenBank/DDBJ whole genome shotgun (WGS) entry which is preliminary data.</text>
</comment>
<protein>
    <submittedName>
        <fullName evidence="1">Uncharacterized protein</fullName>
    </submittedName>
</protein>
<name>A0ABN9GLF8_9NEOB</name>
<accession>A0ABN9GLF8</accession>
<dbReference type="EMBL" id="CATNWA010018913">
    <property type="protein sequence ID" value="CAI9610274.1"/>
    <property type="molecule type" value="Genomic_DNA"/>
</dbReference>
<dbReference type="Proteomes" id="UP001162483">
    <property type="component" value="Unassembled WGS sequence"/>
</dbReference>
<feature type="non-terminal residue" evidence="1">
    <location>
        <position position="1"/>
    </location>
</feature>
<evidence type="ECO:0000313" key="1">
    <source>
        <dbReference type="EMBL" id="CAI9610274.1"/>
    </source>
</evidence>
<evidence type="ECO:0000313" key="2">
    <source>
        <dbReference type="Proteomes" id="UP001162483"/>
    </source>
</evidence>
<reference evidence="1" key="1">
    <citation type="submission" date="2023-05" db="EMBL/GenBank/DDBJ databases">
        <authorList>
            <person name="Stuckert A."/>
        </authorList>
    </citation>
    <scope>NUCLEOTIDE SEQUENCE</scope>
</reference>
<gene>
    <name evidence="1" type="ORF">SPARVUS_LOCUS14392462</name>
</gene>
<keyword evidence="2" id="KW-1185">Reference proteome</keyword>
<organism evidence="1 2">
    <name type="scientific">Staurois parvus</name>
    <dbReference type="NCBI Taxonomy" id="386267"/>
    <lineage>
        <taxon>Eukaryota</taxon>
        <taxon>Metazoa</taxon>
        <taxon>Chordata</taxon>
        <taxon>Craniata</taxon>
        <taxon>Vertebrata</taxon>
        <taxon>Euteleostomi</taxon>
        <taxon>Amphibia</taxon>
        <taxon>Batrachia</taxon>
        <taxon>Anura</taxon>
        <taxon>Neobatrachia</taxon>
        <taxon>Ranoidea</taxon>
        <taxon>Ranidae</taxon>
        <taxon>Staurois</taxon>
    </lineage>
</organism>
<proteinExistence type="predicted"/>
<sequence length="55" mass="5729">PATRLICAADPAPRFYLFLGPVVSSLSSLPGAGIFSVPTAHVRKVLCFVNGPAVF</sequence>